<dbReference type="GO" id="GO:0016787">
    <property type="term" value="F:hydrolase activity"/>
    <property type="evidence" value="ECO:0007669"/>
    <property type="project" value="UniProtKB-KW"/>
</dbReference>
<dbReference type="InterPro" id="IPR023292">
    <property type="entry name" value="NTP_PyroPHydrolase-like_dom_sf"/>
</dbReference>
<dbReference type="Gene3D" id="1.10.3420.10">
    <property type="entry name" value="putative ntp pyrophosphohydrolase like domain"/>
    <property type="match status" value="1"/>
</dbReference>
<accession>A0A291AYX6</accession>
<protein>
    <submittedName>
        <fullName evidence="1">Phosphoribosyl-ATP pyrophosphohydrolase-like protein</fullName>
    </submittedName>
</protein>
<gene>
    <name evidence="1" type="ORF">Sf16_gp92</name>
</gene>
<reference evidence="1 2" key="1">
    <citation type="submission" date="2017-05" db="EMBL/GenBank/DDBJ databases">
        <title>The isolation and characterization of 16 novel Shigella-infecting phages from the environment.</title>
        <authorList>
            <person name="Doore S.M."/>
            <person name="Schrad J.R."/>
            <person name="Dover J.A."/>
            <person name="Parent K.N."/>
        </authorList>
    </citation>
    <scope>NUCLEOTIDE SEQUENCE [LARGE SCALE GENOMIC DNA]</scope>
</reference>
<evidence type="ECO:0000313" key="1">
    <source>
        <dbReference type="EMBL" id="ATE86232.1"/>
    </source>
</evidence>
<dbReference type="EMBL" id="MF158043">
    <property type="protein sequence ID" value="ATE86232.1"/>
    <property type="molecule type" value="Genomic_DNA"/>
</dbReference>
<keyword evidence="1" id="KW-0378">Hydrolase</keyword>
<dbReference type="Pfam" id="PF01503">
    <property type="entry name" value="PRA-PH"/>
    <property type="match status" value="1"/>
</dbReference>
<dbReference type="Proteomes" id="UP000222519">
    <property type="component" value="Segment"/>
</dbReference>
<sequence length="254" mass="28965">MFNSRESVRNWNLRCGNNPKEPYSTEYWESLKSQSLCMLEEARELVAAVEAKDPVETLDAQADLQYVLDGLIFLTQHDHDGAIKAVCENNNLKYTDDYQEAVQRMFDIEKRTGDECYLRQSIIEGKEWFAIIRKSDGKIMKQSNLPKVQLESFIAEVDAKELFVVTSDTCVICQGLIGSLGSLGNLGIKNFSKVEPISSKADKDFCRENGLWLADIVYYDGEKFHVTSYPKLNYDAINLKQWLKGVGYNGFTEH</sequence>
<organism evidence="1 2">
    <name type="scientific">Shigella phage Sf16</name>
    <dbReference type="NCBI Taxonomy" id="2024318"/>
    <lineage>
        <taxon>Viruses</taxon>
        <taxon>Duplodnaviria</taxon>
        <taxon>Heunggongvirae</taxon>
        <taxon>Uroviricota</taxon>
        <taxon>Caudoviricetes</taxon>
        <taxon>Andersonviridae</taxon>
        <taxon>Ounavirinae</taxon>
        <taxon>Mooglevirus</taxon>
        <taxon>Mooglevirus Sf14</taxon>
    </lineage>
</organism>
<dbReference type="SUPFAM" id="SSF101386">
    <property type="entry name" value="all-alpha NTP pyrophosphatases"/>
    <property type="match status" value="1"/>
</dbReference>
<name>A0A291AYX6_9CAUD</name>
<evidence type="ECO:0000313" key="2">
    <source>
        <dbReference type="Proteomes" id="UP000222519"/>
    </source>
</evidence>
<dbReference type="InterPro" id="IPR021130">
    <property type="entry name" value="PRib-ATP_PPHydrolase-like"/>
</dbReference>
<proteinExistence type="predicted"/>